<dbReference type="Pfam" id="PF01869">
    <property type="entry name" value="BcrAD_BadFG"/>
    <property type="match status" value="1"/>
</dbReference>
<feature type="domain" description="ATPase BadF/BadG/BcrA/BcrD type" evidence="1">
    <location>
        <begin position="29"/>
        <end position="330"/>
    </location>
</feature>
<organism evidence="2 3">
    <name type="scientific">Dermabacter vaginalis</name>
    <dbReference type="NCBI Taxonomy" id="1630135"/>
    <lineage>
        <taxon>Bacteria</taxon>
        <taxon>Bacillati</taxon>
        <taxon>Actinomycetota</taxon>
        <taxon>Actinomycetes</taxon>
        <taxon>Micrococcales</taxon>
        <taxon>Dermabacteraceae</taxon>
        <taxon>Dermabacter</taxon>
    </lineage>
</organism>
<sequence length="361" mass="37882">MMKLTTICGAGDILTETERTVEMPIPMLLGADVGATHTRLALEGVREPHVARAHECEGSSAIRVDGAGFNVRSSGPDALDHFEQTLARAFTQLESGSILEKAVFGISGAGPARHERIEALVREAVVSQATAHHLQVDPANVRVVDDLCTAFASAFPASSSRPTGVLVLAGTGAASVSYVRGVESVRRDGMGWLLGDIGSAVWLGKRALEATAADLDARGPATALTGRICQELGLHPRENAASLDPRQALIREVYDLAPAEYGRFAPIVTELGHLGEGEGDQVAREIVAEAVESLLEGAHALAKPLRGESPVCVVLAGSVLTSRGPIGDLVRYALEREGFDVREAASPLEGALALARAESRL</sequence>
<name>A0ABX6A6L6_9MICO</name>
<keyword evidence="2" id="KW-0808">Transferase</keyword>
<dbReference type="PANTHER" id="PTHR43190">
    <property type="entry name" value="N-ACETYL-D-GLUCOSAMINE KINASE"/>
    <property type="match status" value="1"/>
</dbReference>
<dbReference type="Proteomes" id="UP000323865">
    <property type="component" value="Chromosome"/>
</dbReference>
<accession>A0ABX6A6L6</accession>
<dbReference type="InterPro" id="IPR043129">
    <property type="entry name" value="ATPase_NBD"/>
</dbReference>
<protein>
    <submittedName>
        <fullName evidence="2">N-acetylglucosamine kinase</fullName>
    </submittedName>
</protein>
<dbReference type="InterPro" id="IPR052519">
    <property type="entry name" value="Euk-type_GlcNAc_Kinase"/>
</dbReference>
<reference evidence="2 3" key="1">
    <citation type="submission" date="2019-09" db="EMBL/GenBank/DDBJ databases">
        <title>FDA dAtabase for Regulatory Grade micrObial Sequences (FDA-ARGOS): Supporting development and validation of Infectious Disease Dx tests.</title>
        <authorList>
            <person name="Sciortino C."/>
            <person name="Tallon L."/>
            <person name="Sadzewicz L."/>
            <person name="Vavikolanu K."/>
            <person name="Mehta A."/>
            <person name="Aluvathingal J."/>
            <person name="Nadendla S."/>
            <person name="Nandy P."/>
            <person name="Geyer C."/>
            <person name="Yan Y."/>
            <person name="Sichtig H."/>
        </authorList>
    </citation>
    <scope>NUCLEOTIDE SEQUENCE [LARGE SCALE GENOMIC DNA]</scope>
    <source>
        <strain evidence="2 3">FDAARGOS_640</strain>
    </source>
</reference>
<dbReference type="InterPro" id="IPR002731">
    <property type="entry name" value="ATPase_BadF"/>
</dbReference>
<dbReference type="GO" id="GO:0016301">
    <property type="term" value="F:kinase activity"/>
    <property type="evidence" value="ECO:0007669"/>
    <property type="project" value="UniProtKB-KW"/>
</dbReference>
<keyword evidence="3" id="KW-1185">Reference proteome</keyword>
<evidence type="ECO:0000313" key="3">
    <source>
        <dbReference type="Proteomes" id="UP000323865"/>
    </source>
</evidence>
<evidence type="ECO:0000259" key="1">
    <source>
        <dbReference type="Pfam" id="PF01869"/>
    </source>
</evidence>
<keyword evidence="2" id="KW-0418">Kinase</keyword>
<dbReference type="SUPFAM" id="SSF53067">
    <property type="entry name" value="Actin-like ATPase domain"/>
    <property type="match status" value="1"/>
</dbReference>
<gene>
    <name evidence="2" type="ORF">FOB48_07770</name>
</gene>
<evidence type="ECO:0000313" key="2">
    <source>
        <dbReference type="EMBL" id="QEU12206.1"/>
    </source>
</evidence>
<dbReference type="EMBL" id="CP044108">
    <property type="protein sequence ID" value="QEU12206.1"/>
    <property type="molecule type" value="Genomic_DNA"/>
</dbReference>
<dbReference type="PANTHER" id="PTHR43190:SF3">
    <property type="entry name" value="N-ACETYL-D-GLUCOSAMINE KINASE"/>
    <property type="match status" value="1"/>
</dbReference>
<proteinExistence type="predicted"/>
<dbReference type="Gene3D" id="3.30.420.40">
    <property type="match status" value="2"/>
</dbReference>